<dbReference type="AlphaFoldDB" id="A0A1I4VYT6"/>
<dbReference type="InterPro" id="IPR012341">
    <property type="entry name" value="6hp_glycosidase-like_sf"/>
</dbReference>
<dbReference type="PROSITE" id="PS00928">
    <property type="entry name" value="TREHALASE_2"/>
    <property type="match status" value="1"/>
</dbReference>
<dbReference type="InterPro" id="IPR008928">
    <property type="entry name" value="6-hairpin_glycosidase_sf"/>
</dbReference>
<keyword evidence="1" id="KW-0378">Hydrolase</keyword>
<dbReference type="FunFam" id="1.50.10.10:FF:000003">
    <property type="entry name" value="Cytoplasmic trehalase"/>
    <property type="match status" value="1"/>
</dbReference>
<dbReference type="PANTHER" id="PTHR23403:SF8">
    <property type="entry name" value="CYTOPLASMIC TREHALASE"/>
    <property type="match status" value="1"/>
</dbReference>
<evidence type="ECO:0000256" key="2">
    <source>
        <dbReference type="ARBA" id="ARBA00023295"/>
    </source>
</evidence>
<proteinExistence type="predicted"/>
<dbReference type="GO" id="GO:0004555">
    <property type="term" value="F:alpha,alpha-trehalase activity"/>
    <property type="evidence" value="ECO:0007669"/>
    <property type="project" value="InterPro"/>
</dbReference>
<dbReference type="NCBIfam" id="NF009773">
    <property type="entry name" value="PRK13270.1"/>
    <property type="match status" value="1"/>
</dbReference>
<organism evidence="4 5">
    <name type="scientific">Izhakiella capsodis</name>
    <dbReference type="NCBI Taxonomy" id="1367852"/>
    <lineage>
        <taxon>Bacteria</taxon>
        <taxon>Pseudomonadati</taxon>
        <taxon>Pseudomonadota</taxon>
        <taxon>Gammaproteobacteria</taxon>
        <taxon>Enterobacterales</taxon>
        <taxon>Erwiniaceae</taxon>
        <taxon>Izhakiella</taxon>
    </lineage>
</organism>
<dbReference type="GO" id="GO:0071474">
    <property type="term" value="P:cellular hyperosmotic response"/>
    <property type="evidence" value="ECO:0007669"/>
    <property type="project" value="UniProtKB-ARBA"/>
</dbReference>
<dbReference type="EMBL" id="FOVC01000002">
    <property type="protein sequence ID" value="SFN06310.1"/>
    <property type="molecule type" value="Genomic_DNA"/>
</dbReference>
<protein>
    <recommendedName>
        <fullName evidence="3">Putative periplasmic trehalase</fullName>
    </recommendedName>
</protein>
<name>A0A1I4VYT6_9GAMM</name>
<accession>A0A1I4VYT6</accession>
<dbReference type="PRINTS" id="PR00744">
    <property type="entry name" value="GLHYDRLASE37"/>
</dbReference>
<dbReference type="PROSITE" id="PS00927">
    <property type="entry name" value="TREHALASE_1"/>
    <property type="match status" value="1"/>
</dbReference>
<reference evidence="5" key="1">
    <citation type="submission" date="2016-10" db="EMBL/GenBank/DDBJ databases">
        <authorList>
            <person name="Varghese N."/>
            <person name="Submissions S."/>
        </authorList>
    </citation>
    <scope>NUCLEOTIDE SEQUENCE [LARGE SCALE GENOMIC DNA]</scope>
    <source>
        <strain evidence="5">N6PO6</strain>
    </source>
</reference>
<dbReference type="PANTHER" id="PTHR23403">
    <property type="entry name" value="TREHALASE"/>
    <property type="match status" value="1"/>
</dbReference>
<keyword evidence="5" id="KW-1185">Reference proteome</keyword>
<sequence>MIKLIITSGPPYSEEVIINIQRKDIDNICPGRDEEKNQFNKDWEVISEDSAEVEPQPEIILGMPVSDILTPADRYLELFESVQLERVFTDSKTFADCAPLNDPQQILEDFRRLRNMPGFNLTQFVASNFKYTSIEKNDYVSDPGKTLTQHIDDLWPVLTKEPHEQSPFSSLLPLPKSYVVPGGRFGETYYWDSYFSMLGLAESGREDLLHNMADNFAWLIDNYGHIPNGNRTYYLSRSQPPVFALMVELFEEDGIRGSKRYLNQLIKEHDYWMDGADALEPQQAYRHVVKLPDGSLLNRYWDDRDTPRDESYAEDVETARGSSRPASEVYRDLRAGAASGWDYSSRWLRDPHRLASIRTTQFLPIDLNALLYKLECMIASISAVAGDETTSARFSQYATKRHRAIDRYLWDYSANIYRDYDWRRQRLAAYTAAVVVPLFVGLASPVQGAFVARALEKDLLSAGGLITSLHNSGQQWDSPNAWAPLQWMAIQGLNAYGEEKMGAELARRWLTTVHDFYRQHARLVEKYNIVGNEVKAGGGGEYPLQDGFGWTNGVTRRLIALYPGIVD</sequence>
<dbReference type="GO" id="GO:0005993">
    <property type="term" value="P:trehalose catabolic process"/>
    <property type="evidence" value="ECO:0007669"/>
    <property type="project" value="UniProtKB-ARBA"/>
</dbReference>
<keyword evidence="2" id="KW-0326">Glycosidase</keyword>
<gene>
    <name evidence="4" type="ORF">SAMN05216516_102164</name>
</gene>
<dbReference type="InterPro" id="IPR001661">
    <property type="entry name" value="Glyco_hydro_37"/>
</dbReference>
<evidence type="ECO:0000313" key="4">
    <source>
        <dbReference type="EMBL" id="SFN06310.1"/>
    </source>
</evidence>
<dbReference type="SUPFAM" id="SSF48208">
    <property type="entry name" value="Six-hairpin glycosidases"/>
    <property type="match status" value="1"/>
</dbReference>
<dbReference type="STRING" id="1367852.SAMN05216516_102164"/>
<evidence type="ECO:0000256" key="1">
    <source>
        <dbReference type="ARBA" id="ARBA00022801"/>
    </source>
</evidence>
<evidence type="ECO:0000313" key="5">
    <source>
        <dbReference type="Proteomes" id="UP000242222"/>
    </source>
</evidence>
<dbReference type="NCBIfam" id="NF009774">
    <property type="entry name" value="PRK13271.1"/>
    <property type="match status" value="1"/>
</dbReference>
<dbReference type="InterPro" id="IPR018232">
    <property type="entry name" value="Glyco_hydro_37_CS"/>
</dbReference>
<dbReference type="Proteomes" id="UP000242222">
    <property type="component" value="Unassembled WGS sequence"/>
</dbReference>
<dbReference type="Gene3D" id="1.50.10.10">
    <property type="match status" value="1"/>
</dbReference>
<evidence type="ECO:0000256" key="3">
    <source>
        <dbReference type="ARBA" id="ARBA00073174"/>
    </source>
</evidence>
<dbReference type="Pfam" id="PF01204">
    <property type="entry name" value="Trehalase"/>
    <property type="match status" value="1"/>
</dbReference>